<reference evidence="1 2" key="1">
    <citation type="submission" date="2024-09" db="EMBL/GenBank/DDBJ databases">
        <authorList>
            <person name="Sun Q."/>
            <person name="Mori K."/>
        </authorList>
    </citation>
    <scope>NUCLEOTIDE SEQUENCE [LARGE SCALE GENOMIC DNA]</scope>
    <source>
        <strain evidence="1 2">CCM 8677</strain>
    </source>
</reference>
<dbReference type="Gene3D" id="1.10.287.1080">
    <property type="entry name" value="MazG-like"/>
    <property type="match status" value="1"/>
</dbReference>
<proteinExistence type="predicted"/>
<accession>A0ABV6IBD2</accession>
<name>A0ABV6IBD2_9BURK</name>
<dbReference type="RefSeq" id="WP_390210498.1">
    <property type="nucleotide sequence ID" value="NZ_JBHLXJ010000004.1"/>
</dbReference>
<protein>
    <submittedName>
        <fullName evidence="1">Nucleotide pyrophosphohydrolase</fullName>
    </submittedName>
</protein>
<dbReference type="PANTHER" id="PTHR46523">
    <property type="entry name" value="DCTP PYROPHOSPHATASE 1"/>
    <property type="match status" value="1"/>
</dbReference>
<keyword evidence="2" id="KW-1185">Reference proteome</keyword>
<sequence>MHDQISDLLRLREQLRSFVAEREWQQFHTPKNLASALAVEAAELLEPFQWLQNGELAELNDATQIAVRHEMADVLNYLVMLADRLNVDLIAAAQEKIALNAQKYPVDQARGSIKKYTELRQQISVEAISHTANHDAAPDTNKNA</sequence>
<gene>
    <name evidence="1" type="ORF">ACFFJH_04890</name>
</gene>
<dbReference type="Proteomes" id="UP001589844">
    <property type="component" value="Unassembled WGS sequence"/>
</dbReference>
<dbReference type="CDD" id="cd11537">
    <property type="entry name" value="NTP-PPase_RS21-C6_like"/>
    <property type="match status" value="1"/>
</dbReference>
<dbReference type="EMBL" id="JBHLXJ010000004">
    <property type="protein sequence ID" value="MFC0349130.1"/>
    <property type="molecule type" value="Genomic_DNA"/>
</dbReference>
<dbReference type="PANTHER" id="PTHR46523:SF1">
    <property type="entry name" value="DCTP PYROPHOSPHATASE 1"/>
    <property type="match status" value="1"/>
</dbReference>
<comment type="caution">
    <text evidence="1">The sequence shown here is derived from an EMBL/GenBank/DDBJ whole genome shotgun (WGS) entry which is preliminary data.</text>
</comment>
<dbReference type="SUPFAM" id="SSF101386">
    <property type="entry name" value="all-alpha NTP pyrophosphatases"/>
    <property type="match status" value="1"/>
</dbReference>
<dbReference type="InterPro" id="IPR052555">
    <property type="entry name" value="dCTP_Pyrophosphatase"/>
</dbReference>
<dbReference type="Pfam" id="PF12643">
    <property type="entry name" value="MazG-like"/>
    <property type="match status" value="1"/>
</dbReference>
<evidence type="ECO:0000313" key="2">
    <source>
        <dbReference type="Proteomes" id="UP001589844"/>
    </source>
</evidence>
<organism evidence="1 2">
    <name type="scientific">Undibacterium danionis</name>
    <dbReference type="NCBI Taxonomy" id="1812100"/>
    <lineage>
        <taxon>Bacteria</taxon>
        <taxon>Pseudomonadati</taxon>
        <taxon>Pseudomonadota</taxon>
        <taxon>Betaproteobacteria</taxon>
        <taxon>Burkholderiales</taxon>
        <taxon>Oxalobacteraceae</taxon>
        <taxon>Undibacterium</taxon>
    </lineage>
</organism>
<dbReference type="InterPro" id="IPR025984">
    <property type="entry name" value="DCTPP"/>
</dbReference>
<evidence type="ECO:0000313" key="1">
    <source>
        <dbReference type="EMBL" id="MFC0349130.1"/>
    </source>
</evidence>